<evidence type="ECO:0000256" key="7">
    <source>
        <dbReference type="SAM" id="Phobius"/>
    </source>
</evidence>
<feature type="transmembrane region" description="Helical" evidence="7">
    <location>
        <begin position="235"/>
        <end position="256"/>
    </location>
</feature>
<feature type="transmembrane region" description="Helical" evidence="7">
    <location>
        <begin position="276"/>
        <end position="294"/>
    </location>
</feature>
<comment type="similarity">
    <text evidence="2">Belongs to the acyltransferase 3 family.</text>
</comment>
<dbReference type="Proteomes" id="UP000032534">
    <property type="component" value="Unassembled WGS sequence"/>
</dbReference>
<dbReference type="PATRIC" id="fig|159743.3.peg.6079"/>
<proteinExistence type="inferred from homology"/>
<feature type="transmembrane region" description="Helical" evidence="7">
    <location>
        <begin position="163"/>
        <end position="186"/>
    </location>
</feature>
<evidence type="ECO:0000256" key="4">
    <source>
        <dbReference type="ARBA" id="ARBA00022692"/>
    </source>
</evidence>
<dbReference type="GO" id="GO:0005886">
    <property type="term" value="C:plasma membrane"/>
    <property type="evidence" value="ECO:0007669"/>
    <property type="project" value="UniProtKB-SubCell"/>
</dbReference>
<evidence type="ECO:0000259" key="8">
    <source>
        <dbReference type="Pfam" id="PF01757"/>
    </source>
</evidence>
<dbReference type="Pfam" id="PF01757">
    <property type="entry name" value="Acyl_transf_3"/>
    <property type="match status" value="1"/>
</dbReference>
<feature type="transmembrane region" description="Helical" evidence="7">
    <location>
        <begin position="125"/>
        <end position="142"/>
    </location>
</feature>
<feature type="transmembrane region" description="Helical" evidence="7">
    <location>
        <begin position="206"/>
        <end position="223"/>
    </location>
</feature>
<evidence type="ECO:0000256" key="1">
    <source>
        <dbReference type="ARBA" id="ARBA00004651"/>
    </source>
</evidence>
<comment type="subcellular location">
    <subcellularLocation>
        <location evidence="1">Cell membrane</location>
        <topology evidence="1">Multi-pass membrane protein</topology>
    </subcellularLocation>
</comment>
<organism evidence="9 10">
    <name type="scientific">Paenibacillus terrae</name>
    <dbReference type="NCBI Taxonomy" id="159743"/>
    <lineage>
        <taxon>Bacteria</taxon>
        <taxon>Bacillati</taxon>
        <taxon>Bacillota</taxon>
        <taxon>Bacilli</taxon>
        <taxon>Bacillales</taxon>
        <taxon>Paenibacillaceae</taxon>
        <taxon>Paenibacillus</taxon>
    </lineage>
</organism>
<reference evidence="9 10" key="1">
    <citation type="submission" date="2014-11" db="EMBL/GenBank/DDBJ databases">
        <title>Draft Genome Sequences of Paenibacillus polymyxa NRRL B-30509 and Paenibacillus terrae NRRL B-30644, Strains from a Poultry Environment that Produce Tridecaptin A and Paenicidins.</title>
        <authorList>
            <person name="van Belkum M.J."/>
            <person name="Lohans C.T."/>
            <person name="Vederas J.C."/>
        </authorList>
    </citation>
    <scope>NUCLEOTIDE SEQUENCE [LARGE SCALE GENOMIC DNA]</scope>
    <source>
        <strain evidence="9 10">NRRL B-30644</strain>
    </source>
</reference>
<dbReference type="PANTHER" id="PTHR40074">
    <property type="entry name" value="O-ACETYLTRANSFERASE WECH"/>
    <property type="match status" value="1"/>
</dbReference>
<dbReference type="RefSeq" id="WP_044649078.1">
    <property type="nucleotide sequence ID" value="NZ_JTHP01000105.1"/>
</dbReference>
<dbReference type="PANTHER" id="PTHR40074:SF2">
    <property type="entry name" value="O-ACETYLTRANSFERASE WECH"/>
    <property type="match status" value="1"/>
</dbReference>
<keyword evidence="9" id="KW-0808">Transferase</keyword>
<feature type="transmembrane region" description="Helical" evidence="7">
    <location>
        <begin position="339"/>
        <end position="362"/>
    </location>
</feature>
<evidence type="ECO:0000313" key="9">
    <source>
        <dbReference type="EMBL" id="KJD42597.1"/>
    </source>
</evidence>
<evidence type="ECO:0000256" key="2">
    <source>
        <dbReference type="ARBA" id="ARBA00007400"/>
    </source>
</evidence>
<dbReference type="AlphaFoldDB" id="A0A0D7WXX3"/>
<keyword evidence="5 7" id="KW-1133">Transmembrane helix</keyword>
<evidence type="ECO:0000256" key="3">
    <source>
        <dbReference type="ARBA" id="ARBA00022475"/>
    </source>
</evidence>
<dbReference type="InterPro" id="IPR002656">
    <property type="entry name" value="Acyl_transf_3_dom"/>
</dbReference>
<feature type="transmembrane region" description="Helical" evidence="7">
    <location>
        <begin position="45"/>
        <end position="68"/>
    </location>
</feature>
<keyword evidence="6 7" id="KW-0472">Membrane</keyword>
<evidence type="ECO:0000256" key="6">
    <source>
        <dbReference type="ARBA" id="ARBA00023136"/>
    </source>
</evidence>
<comment type="caution">
    <text evidence="9">The sequence shown here is derived from an EMBL/GenBank/DDBJ whole genome shotgun (WGS) entry which is preliminary data.</text>
</comment>
<feature type="domain" description="Acyltransferase 3" evidence="8">
    <location>
        <begin position="11"/>
        <end position="361"/>
    </location>
</feature>
<name>A0A0D7WXX3_9BACL</name>
<keyword evidence="9" id="KW-0012">Acyltransferase</keyword>
<sequence>MSQKERISEVALLRGLAFAAVVLQHSVAHFAVAQGARIQDGVLMTLLLLCSKFAVPVFVFITGMVLFYNYDGPLKYGTFLRKRFMDIIVPYIIWSLLYELGNQLVQSGGHLHPLDFFQKLLNGKSSYHLWYIVMIIQCYVLFPVFRYAVRRLSALLPSAWRPAALAGVGVVYIMLMFAVGPMYRLMDGLQLPVVTSWFTIYADRNVIYFFFYFVLGAAAGMNVKRWNAWVTKAQIVYWPLFIVITGYLLYEMIGLFQTPRGTVLSFNYLSLLRPVMAVYCVTSIFVAYRVATWIAHKGGRVAGLLTAIGTLSYGAYLMHAFMLRVTYSFDEALFADWSLILRTLASFVLCMVFSVAGTWLLARLPLGKWIVGLRIRPRPAGGPPALQKQA</sequence>
<keyword evidence="10" id="KW-1185">Reference proteome</keyword>
<accession>A0A0D7WXX3</accession>
<dbReference type="EMBL" id="JTHP01000105">
    <property type="protein sequence ID" value="KJD42597.1"/>
    <property type="molecule type" value="Genomic_DNA"/>
</dbReference>
<evidence type="ECO:0000313" key="10">
    <source>
        <dbReference type="Proteomes" id="UP000032534"/>
    </source>
</evidence>
<feature type="transmembrane region" description="Helical" evidence="7">
    <location>
        <begin position="301"/>
        <end position="319"/>
    </location>
</feature>
<dbReference type="GO" id="GO:0009246">
    <property type="term" value="P:enterobacterial common antigen biosynthetic process"/>
    <property type="evidence" value="ECO:0007669"/>
    <property type="project" value="TreeGrafter"/>
</dbReference>
<dbReference type="OrthoDB" id="569695at2"/>
<keyword evidence="4 7" id="KW-0812">Transmembrane</keyword>
<gene>
    <name evidence="9" type="ORF">QD47_27300</name>
</gene>
<keyword evidence="3" id="KW-1003">Cell membrane</keyword>
<protein>
    <submittedName>
        <fullName evidence="9">Acyltransferase</fullName>
    </submittedName>
</protein>
<evidence type="ECO:0000256" key="5">
    <source>
        <dbReference type="ARBA" id="ARBA00022989"/>
    </source>
</evidence>
<dbReference type="GO" id="GO:0016413">
    <property type="term" value="F:O-acetyltransferase activity"/>
    <property type="evidence" value="ECO:0007669"/>
    <property type="project" value="TreeGrafter"/>
</dbReference>